<dbReference type="AlphaFoldDB" id="A0A4U5TQ74"/>
<feature type="domain" description="Tryptophan synthase beta chain-like PALP" evidence="6">
    <location>
        <begin position="25"/>
        <end position="287"/>
    </location>
</feature>
<evidence type="ECO:0000313" key="7">
    <source>
        <dbReference type="EMBL" id="TKS56329.1"/>
    </source>
</evidence>
<dbReference type="Gene3D" id="3.40.50.1100">
    <property type="match status" value="2"/>
</dbReference>
<evidence type="ECO:0000256" key="4">
    <source>
        <dbReference type="PIRSR" id="PIRSR006278-1"/>
    </source>
</evidence>
<dbReference type="RefSeq" id="WP_138931431.1">
    <property type="nucleotide sequence ID" value="NZ_SWMU01000002.1"/>
</dbReference>
<evidence type="ECO:0000256" key="1">
    <source>
        <dbReference type="ARBA" id="ARBA00001933"/>
    </source>
</evidence>
<evidence type="ECO:0000259" key="6">
    <source>
        <dbReference type="Pfam" id="PF00291"/>
    </source>
</evidence>
<proteinExistence type="inferred from homology"/>
<evidence type="ECO:0000313" key="8">
    <source>
        <dbReference type="Proteomes" id="UP000306552"/>
    </source>
</evidence>
<dbReference type="OrthoDB" id="9801249at2"/>
<keyword evidence="8" id="KW-1185">Reference proteome</keyword>
<gene>
    <name evidence="7" type="ORF">FCN74_04615</name>
</gene>
<comment type="cofactor">
    <cofactor evidence="1">
        <name>pyridoxal 5'-phosphate</name>
        <dbReference type="ChEBI" id="CHEBI:597326"/>
    </cofactor>
</comment>
<evidence type="ECO:0000256" key="5">
    <source>
        <dbReference type="PIRSR" id="PIRSR006278-2"/>
    </source>
</evidence>
<dbReference type="InterPro" id="IPR036052">
    <property type="entry name" value="TrpB-like_PALP_sf"/>
</dbReference>
<dbReference type="Pfam" id="PF00291">
    <property type="entry name" value="PALP"/>
    <property type="match status" value="1"/>
</dbReference>
<sequence length="309" mass="34984">MSLFDAIYRSDIQNVYRDKSQCISIDIKREDQIHPVVSGNKFRKLKYNIQQALSENHQVVLTYGGAYSNHIAATAAAAKMCGLQSIGIIRGQEIEDKLKANPRHNPTLAFAKEQGMYLNFISRASYKKKQTTDEIKKLQQKFGSFYHIPEGGTNALAVRGCQEILSDNDKKYDIIACCVGTGGTLAGIINSTHKHQKVYGFSALKGHNHDEIKQWTKKGNWQIIQDNNFGGYAKSSPRLINFINSFYRCTSIKLDPIYTGKMFYQLFKMVEQHQFKNNTKILAIHTGGLQAIKGFNQKQSDKNKPCLEF</sequence>
<dbReference type="GO" id="GO:0019148">
    <property type="term" value="F:D-cysteine desulfhydrase activity"/>
    <property type="evidence" value="ECO:0007669"/>
    <property type="project" value="TreeGrafter"/>
</dbReference>
<evidence type="ECO:0000256" key="2">
    <source>
        <dbReference type="ARBA" id="ARBA00008639"/>
    </source>
</evidence>
<dbReference type="Proteomes" id="UP000306552">
    <property type="component" value="Unassembled WGS sequence"/>
</dbReference>
<dbReference type="InterPro" id="IPR027278">
    <property type="entry name" value="ACCD_DCysDesulf"/>
</dbReference>
<dbReference type="PANTHER" id="PTHR43780:SF2">
    <property type="entry name" value="1-AMINOCYCLOPROPANE-1-CARBOXYLATE DEAMINASE-RELATED"/>
    <property type="match status" value="1"/>
</dbReference>
<reference evidence="7 8" key="1">
    <citation type="submission" date="2019-04" db="EMBL/GenBank/DDBJ databases">
        <title>Psychroflexus halotolerans sp. nov., isolated from a marine solar saltern.</title>
        <authorList>
            <person name="Feng X."/>
        </authorList>
    </citation>
    <scope>NUCLEOTIDE SEQUENCE [LARGE SCALE GENOMIC DNA]</scope>
    <source>
        <strain evidence="7 8">WDS2C27</strain>
    </source>
</reference>
<dbReference type="SUPFAM" id="SSF53686">
    <property type="entry name" value="Tryptophan synthase beta subunit-like PLP-dependent enzymes"/>
    <property type="match status" value="1"/>
</dbReference>
<comment type="similarity">
    <text evidence="2">Belongs to the ACC deaminase/D-cysteine desulfhydrase family.</text>
</comment>
<dbReference type="PIRSF" id="PIRSF006278">
    <property type="entry name" value="ACCD_DCysDesulf"/>
    <property type="match status" value="1"/>
</dbReference>
<dbReference type="PANTHER" id="PTHR43780">
    <property type="entry name" value="1-AMINOCYCLOPROPANE-1-CARBOXYLATE DEAMINASE-RELATED"/>
    <property type="match status" value="1"/>
</dbReference>
<name>A0A4U5TQ74_9FLAO</name>
<dbReference type="EMBL" id="SWMU01000002">
    <property type="protein sequence ID" value="TKS56329.1"/>
    <property type="molecule type" value="Genomic_DNA"/>
</dbReference>
<dbReference type="InterPro" id="IPR001926">
    <property type="entry name" value="TrpB-like_PALP"/>
</dbReference>
<evidence type="ECO:0000256" key="3">
    <source>
        <dbReference type="ARBA" id="ARBA00022898"/>
    </source>
</evidence>
<accession>A0A4U5TQ74</accession>
<comment type="caution">
    <text evidence="7">The sequence shown here is derived from an EMBL/GenBank/DDBJ whole genome shotgun (WGS) entry which is preliminary data.</text>
</comment>
<keyword evidence="3 5" id="KW-0663">Pyridoxal phosphate</keyword>
<feature type="active site" description="Nucleophile" evidence="4">
    <location>
        <position position="68"/>
    </location>
</feature>
<organism evidence="7 8">
    <name type="scientific">Mesohalobacter halotolerans</name>
    <dbReference type="NCBI Taxonomy" id="1883405"/>
    <lineage>
        <taxon>Bacteria</taxon>
        <taxon>Pseudomonadati</taxon>
        <taxon>Bacteroidota</taxon>
        <taxon>Flavobacteriia</taxon>
        <taxon>Flavobacteriales</taxon>
        <taxon>Flavobacteriaceae</taxon>
        <taxon>Mesohalobacter</taxon>
    </lineage>
</organism>
<protein>
    <submittedName>
        <fullName evidence="7">Pyridoxal-phosphate dependent enzyme</fullName>
    </submittedName>
</protein>
<feature type="modified residue" description="N6-(pyridoxal phosphate)lysine" evidence="5">
    <location>
        <position position="41"/>
    </location>
</feature>